<dbReference type="SMART" id="SM00320">
    <property type="entry name" value="WD40"/>
    <property type="match status" value="1"/>
</dbReference>
<dbReference type="Gene3D" id="2.130.10.10">
    <property type="entry name" value="YVTN repeat-like/Quinoprotein amine dehydrogenase"/>
    <property type="match status" value="1"/>
</dbReference>
<name>A0CY78_PARTE</name>
<dbReference type="Pfam" id="PF00400">
    <property type="entry name" value="WD40"/>
    <property type="match status" value="1"/>
</dbReference>
<dbReference type="KEGG" id="ptm:GSPATT00039083001"/>
<keyword evidence="3" id="KW-1185">Reference proteome</keyword>
<evidence type="ECO:0000313" key="3">
    <source>
        <dbReference type="Proteomes" id="UP000000600"/>
    </source>
</evidence>
<dbReference type="GO" id="GO:0016226">
    <property type="term" value="P:iron-sulfur cluster assembly"/>
    <property type="evidence" value="ECO:0000318"/>
    <property type="project" value="GO_Central"/>
</dbReference>
<keyword evidence="1" id="KW-0853">WD repeat</keyword>
<evidence type="ECO:0000313" key="2">
    <source>
        <dbReference type="EMBL" id="CAK75745.1"/>
    </source>
</evidence>
<accession>A0CY78</accession>
<dbReference type="InterPro" id="IPR036322">
    <property type="entry name" value="WD40_repeat_dom_sf"/>
</dbReference>
<dbReference type="InParanoid" id="A0CY78"/>
<dbReference type="InterPro" id="IPR015943">
    <property type="entry name" value="WD40/YVTN_repeat-like_dom_sf"/>
</dbReference>
<dbReference type="GO" id="GO:0097361">
    <property type="term" value="C:cytosolic [4Fe-4S] assembly targeting complex"/>
    <property type="evidence" value="ECO:0000318"/>
    <property type="project" value="GO_Central"/>
</dbReference>
<dbReference type="PROSITE" id="PS50294">
    <property type="entry name" value="WD_REPEATS_REGION"/>
    <property type="match status" value="1"/>
</dbReference>
<dbReference type="OMA" id="VYEMNDI"/>
<feature type="repeat" description="WD" evidence="1">
    <location>
        <begin position="141"/>
        <end position="172"/>
    </location>
</feature>
<dbReference type="HOGENOM" id="CLU_795596_0_0_1"/>
<proteinExistence type="predicted"/>
<evidence type="ECO:0000256" key="1">
    <source>
        <dbReference type="PROSITE-ProRule" id="PRU00221"/>
    </source>
</evidence>
<dbReference type="OrthoDB" id="284782at2759"/>
<organism evidence="2 3">
    <name type="scientific">Paramecium tetraurelia</name>
    <dbReference type="NCBI Taxonomy" id="5888"/>
    <lineage>
        <taxon>Eukaryota</taxon>
        <taxon>Sar</taxon>
        <taxon>Alveolata</taxon>
        <taxon>Ciliophora</taxon>
        <taxon>Intramacronucleata</taxon>
        <taxon>Oligohymenophorea</taxon>
        <taxon>Peniculida</taxon>
        <taxon>Parameciidae</taxon>
        <taxon>Paramecium</taxon>
    </lineage>
</organism>
<dbReference type="EMBL" id="CT868215">
    <property type="protein sequence ID" value="CAK75745.1"/>
    <property type="molecule type" value="Genomic_DNA"/>
</dbReference>
<gene>
    <name evidence="2" type="ORF">GSPATT00039083001</name>
</gene>
<dbReference type="PANTHER" id="PTHR19920">
    <property type="entry name" value="WD40 PROTEIN CIAO1"/>
    <property type="match status" value="1"/>
</dbReference>
<dbReference type="AlphaFoldDB" id="A0CY78"/>
<dbReference type="PANTHER" id="PTHR19920:SF0">
    <property type="entry name" value="CYTOSOLIC IRON-SULFUR PROTEIN ASSEMBLY PROTEIN CIAO1-RELATED"/>
    <property type="match status" value="1"/>
</dbReference>
<dbReference type="InterPro" id="IPR001680">
    <property type="entry name" value="WD40_rpt"/>
</dbReference>
<dbReference type="SUPFAM" id="SSF50978">
    <property type="entry name" value="WD40 repeat-like"/>
    <property type="match status" value="1"/>
</dbReference>
<dbReference type="GeneID" id="5028927"/>
<dbReference type="PROSITE" id="PS50082">
    <property type="entry name" value="WD_REPEATS_2"/>
    <property type="match status" value="1"/>
</dbReference>
<dbReference type="RefSeq" id="XP_001443142.1">
    <property type="nucleotide sequence ID" value="XM_001443105.1"/>
</dbReference>
<dbReference type="Proteomes" id="UP000000600">
    <property type="component" value="Unassembled WGS sequence"/>
</dbReference>
<protein>
    <submittedName>
        <fullName evidence="2">Uncharacterized protein</fullName>
    </submittedName>
</protein>
<reference evidence="2 3" key="1">
    <citation type="journal article" date="2006" name="Nature">
        <title>Global trends of whole-genome duplications revealed by the ciliate Paramecium tetraurelia.</title>
        <authorList>
            <consortium name="Genoscope"/>
            <person name="Aury J.-M."/>
            <person name="Jaillon O."/>
            <person name="Duret L."/>
            <person name="Noel B."/>
            <person name="Jubin C."/>
            <person name="Porcel B.M."/>
            <person name="Segurens B."/>
            <person name="Daubin V."/>
            <person name="Anthouard V."/>
            <person name="Aiach N."/>
            <person name="Arnaiz O."/>
            <person name="Billaut A."/>
            <person name="Beisson J."/>
            <person name="Blanc I."/>
            <person name="Bouhouche K."/>
            <person name="Camara F."/>
            <person name="Duharcourt S."/>
            <person name="Guigo R."/>
            <person name="Gogendeau D."/>
            <person name="Katinka M."/>
            <person name="Keller A.-M."/>
            <person name="Kissmehl R."/>
            <person name="Klotz C."/>
            <person name="Koll F."/>
            <person name="Le Moue A."/>
            <person name="Lepere C."/>
            <person name="Malinsky S."/>
            <person name="Nowacki M."/>
            <person name="Nowak J.K."/>
            <person name="Plattner H."/>
            <person name="Poulain J."/>
            <person name="Ruiz F."/>
            <person name="Serrano V."/>
            <person name="Zagulski M."/>
            <person name="Dessen P."/>
            <person name="Betermier M."/>
            <person name="Weissenbach J."/>
            <person name="Scarpelli C."/>
            <person name="Schachter V."/>
            <person name="Sperling L."/>
            <person name="Meyer E."/>
            <person name="Cohen J."/>
            <person name="Wincker P."/>
        </authorList>
    </citation>
    <scope>NUCLEOTIDE SEQUENCE [LARGE SCALE GENOMIC DNA]</scope>
    <source>
        <strain evidence="2 3">Stock d4-2</strain>
    </source>
</reference>
<sequence length="349" mass="41236">MILCPLKLIISQIHSNNIKNIKNVNKYYKNYHLNQINNHNQFNVHPKLIHLIMKQLKIILLIKMNGVQQLLLIKIVHVQYLVVIIKQNNLEINSSLKSTSKQCIHFSFHEKIELVYIRRLRWIYLIWSSNNNNQWNCSQIIQAHNKSIQCLILNNNEDLFISSSSDNTIKFWVKQMIGSVNKLSQIIRIGFINQVQMIKKIKLFLVEEISQYQYLNTLEKIKSGLLFKIFKLNVKDIAYALCNLMHVYEMNDISKQFTKIKDIVVNQCNSNSQSGLFAQQFMKQKQLLVSKHGNSINLIRKTDDNQFKVEQSIQFDSRCIYGQMSDDAEYLITWDHKSKQIQIRKYTEK</sequence>